<evidence type="ECO:0000313" key="2">
    <source>
        <dbReference type="EnsemblPlants" id="Pp3c16_8210V3.1"/>
    </source>
</evidence>
<gene>
    <name evidence="1" type="ORF">PHYPA_020652</name>
</gene>
<dbReference type="EMBL" id="ABEU02000016">
    <property type="protein sequence ID" value="PNR37543.1"/>
    <property type="molecule type" value="Genomic_DNA"/>
</dbReference>
<evidence type="ECO:0000313" key="1">
    <source>
        <dbReference type="EMBL" id="PNR37543.1"/>
    </source>
</evidence>
<dbReference type="EnsemblPlants" id="Pp3c16_8210V3.1">
    <property type="protein sequence ID" value="Pp3c16_8210V3.1"/>
    <property type="gene ID" value="Pp3c16_8210"/>
</dbReference>
<dbReference type="AlphaFoldDB" id="A0A2K1J7P0"/>
<sequence length="42" mass="4723">MGISIMEDIKITRGPTWHGALIPQLMNERVFISKILEPSKNG</sequence>
<keyword evidence="3" id="KW-1185">Reference proteome</keyword>
<dbReference type="Proteomes" id="UP000006727">
    <property type="component" value="Chromosome 16"/>
</dbReference>
<reference evidence="1 3" key="2">
    <citation type="journal article" date="2018" name="Plant J.">
        <title>The Physcomitrella patens chromosome-scale assembly reveals moss genome structure and evolution.</title>
        <authorList>
            <person name="Lang D."/>
            <person name="Ullrich K.K."/>
            <person name="Murat F."/>
            <person name="Fuchs J."/>
            <person name="Jenkins J."/>
            <person name="Haas F.B."/>
            <person name="Piednoel M."/>
            <person name="Gundlach H."/>
            <person name="Van Bel M."/>
            <person name="Meyberg R."/>
            <person name="Vives C."/>
            <person name="Morata J."/>
            <person name="Symeonidi A."/>
            <person name="Hiss M."/>
            <person name="Muchero W."/>
            <person name="Kamisugi Y."/>
            <person name="Saleh O."/>
            <person name="Blanc G."/>
            <person name="Decker E.L."/>
            <person name="van Gessel N."/>
            <person name="Grimwood J."/>
            <person name="Hayes R.D."/>
            <person name="Graham S.W."/>
            <person name="Gunter L.E."/>
            <person name="McDaniel S.F."/>
            <person name="Hoernstein S.N.W."/>
            <person name="Larsson A."/>
            <person name="Li F.W."/>
            <person name="Perroud P.F."/>
            <person name="Phillips J."/>
            <person name="Ranjan P."/>
            <person name="Rokshar D.S."/>
            <person name="Rothfels C.J."/>
            <person name="Schneider L."/>
            <person name="Shu S."/>
            <person name="Stevenson D.W."/>
            <person name="Thummler F."/>
            <person name="Tillich M."/>
            <person name="Villarreal Aguilar J.C."/>
            <person name="Widiez T."/>
            <person name="Wong G.K."/>
            <person name="Wymore A."/>
            <person name="Zhang Y."/>
            <person name="Zimmer A.D."/>
            <person name="Quatrano R.S."/>
            <person name="Mayer K.F.X."/>
            <person name="Goodstein D."/>
            <person name="Casacuberta J.M."/>
            <person name="Vandepoele K."/>
            <person name="Reski R."/>
            <person name="Cuming A.C."/>
            <person name="Tuskan G.A."/>
            <person name="Maumus F."/>
            <person name="Salse J."/>
            <person name="Schmutz J."/>
            <person name="Rensing S.A."/>
        </authorList>
    </citation>
    <scope>NUCLEOTIDE SEQUENCE [LARGE SCALE GENOMIC DNA]</scope>
    <source>
        <strain evidence="2 3">cv. Gransden 2004</strain>
    </source>
</reference>
<proteinExistence type="predicted"/>
<evidence type="ECO:0000313" key="3">
    <source>
        <dbReference type="Proteomes" id="UP000006727"/>
    </source>
</evidence>
<organism evidence="1">
    <name type="scientific">Physcomitrium patens</name>
    <name type="common">Spreading-leaved earth moss</name>
    <name type="synonym">Physcomitrella patens</name>
    <dbReference type="NCBI Taxonomy" id="3218"/>
    <lineage>
        <taxon>Eukaryota</taxon>
        <taxon>Viridiplantae</taxon>
        <taxon>Streptophyta</taxon>
        <taxon>Embryophyta</taxon>
        <taxon>Bryophyta</taxon>
        <taxon>Bryophytina</taxon>
        <taxon>Bryopsida</taxon>
        <taxon>Funariidae</taxon>
        <taxon>Funariales</taxon>
        <taxon>Funariaceae</taxon>
        <taxon>Physcomitrium</taxon>
    </lineage>
</organism>
<protein>
    <submittedName>
        <fullName evidence="1 2">Uncharacterized protein</fullName>
    </submittedName>
</protein>
<dbReference type="Gramene" id="Pp3c16_8210V3.2">
    <property type="protein sequence ID" value="Pp3c16_8210V3.2"/>
    <property type="gene ID" value="Pp3c16_8210"/>
</dbReference>
<dbReference type="EnsemblPlants" id="Pp3c16_8210V3.2">
    <property type="protein sequence ID" value="Pp3c16_8210V3.2"/>
    <property type="gene ID" value="Pp3c16_8210"/>
</dbReference>
<dbReference type="Gramene" id="Pp3c16_8210V3.1">
    <property type="protein sequence ID" value="Pp3c16_8210V3.1"/>
    <property type="gene ID" value="Pp3c16_8210"/>
</dbReference>
<name>A0A2K1J7P0_PHYPA</name>
<accession>A0A2K1J7P0</accession>
<reference evidence="2" key="3">
    <citation type="submission" date="2020-12" db="UniProtKB">
        <authorList>
            <consortium name="EnsemblPlants"/>
        </authorList>
    </citation>
    <scope>IDENTIFICATION</scope>
</reference>
<reference evidence="1 3" key="1">
    <citation type="journal article" date="2008" name="Science">
        <title>The Physcomitrella genome reveals evolutionary insights into the conquest of land by plants.</title>
        <authorList>
            <person name="Rensing S."/>
            <person name="Lang D."/>
            <person name="Zimmer A."/>
            <person name="Terry A."/>
            <person name="Salamov A."/>
            <person name="Shapiro H."/>
            <person name="Nishiyama T."/>
            <person name="Perroud P.-F."/>
            <person name="Lindquist E."/>
            <person name="Kamisugi Y."/>
            <person name="Tanahashi T."/>
            <person name="Sakakibara K."/>
            <person name="Fujita T."/>
            <person name="Oishi K."/>
            <person name="Shin-I T."/>
            <person name="Kuroki Y."/>
            <person name="Toyoda A."/>
            <person name="Suzuki Y."/>
            <person name="Hashimoto A."/>
            <person name="Yamaguchi K."/>
            <person name="Sugano A."/>
            <person name="Kohara Y."/>
            <person name="Fujiyama A."/>
            <person name="Anterola A."/>
            <person name="Aoki S."/>
            <person name="Ashton N."/>
            <person name="Barbazuk W.B."/>
            <person name="Barker E."/>
            <person name="Bennetzen J."/>
            <person name="Bezanilla M."/>
            <person name="Blankenship R."/>
            <person name="Cho S.H."/>
            <person name="Dutcher S."/>
            <person name="Estelle M."/>
            <person name="Fawcett J.A."/>
            <person name="Gundlach H."/>
            <person name="Hanada K."/>
            <person name="Heyl A."/>
            <person name="Hicks K.A."/>
            <person name="Hugh J."/>
            <person name="Lohr M."/>
            <person name="Mayer K."/>
            <person name="Melkozernov A."/>
            <person name="Murata T."/>
            <person name="Nelson D."/>
            <person name="Pils B."/>
            <person name="Prigge M."/>
            <person name="Reiss B."/>
            <person name="Renner T."/>
            <person name="Rombauts S."/>
            <person name="Rushton P."/>
            <person name="Sanderfoot A."/>
            <person name="Schween G."/>
            <person name="Shiu S.-H."/>
            <person name="Stueber K."/>
            <person name="Theodoulou F.L."/>
            <person name="Tu H."/>
            <person name="Van de Peer Y."/>
            <person name="Verrier P.J."/>
            <person name="Waters E."/>
            <person name="Wood A."/>
            <person name="Yang L."/>
            <person name="Cove D."/>
            <person name="Cuming A."/>
            <person name="Hasebe M."/>
            <person name="Lucas S."/>
            <person name="Mishler D.B."/>
            <person name="Reski R."/>
            <person name="Grigoriev I."/>
            <person name="Quatrano R.S."/>
            <person name="Boore J.L."/>
        </authorList>
    </citation>
    <scope>NUCLEOTIDE SEQUENCE [LARGE SCALE GENOMIC DNA]</scope>
    <source>
        <strain evidence="2 3">cv. Gransden 2004</strain>
    </source>
</reference>
<dbReference type="InParanoid" id="A0A2K1J7P0"/>